<dbReference type="EMBL" id="KQ258294">
    <property type="protein sequence ID" value="KOM25890.1"/>
    <property type="molecule type" value="Genomic_DNA"/>
</dbReference>
<protein>
    <submittedName>
        <fullName evidence="2">Uncharacterized protein</fullName>
    </submittedName>
</protein>
<gene>
    <name evidence="2" type="ORF">LR48_Vigan205s002700</name>
</gene>
<dbReference type="AlphaFoldDB" id="A0A0L9T5L1"/>
<dbReference type="Gramene" id="KOM25890">
    <property type="protein sequence ID" value="KOM25890"/>
    <property type="gene ID" value="LR48_Vigan205s002700"/>
</dbReference>
<name>A0A0L9T5L1_PHAAN</name>
<proteinExistence type="predicted"/>
<feature type="compositionally biased region" description="Basic residues" evidence="1">
    <location>
        <begin position="13"/>
        <end position="30"/>
    </location>
</feature>
<sequence>MTTITPPMADRPPKKHRALSTKGARSRRRIPQPSPPPSTPPTSNELFSTDDQFERFSSHFFERLILEGKYLVEEFFQDRNFEFYNILTTAGLKDFVSYRDHFHPELVRVFYCNMQISYSRVIRSEVKKVKMTITPSLFHELTTIPSVGVLYEGNIVMSGRTNRNQLMLGN</sequence>
<evidence type="ECO:0000313" key="2">
    <source>
        <dbReference type="EMBL" id="KOM25890.1"/>
    </source>
</evidence>
<feature type="region of interest" description="Disordered" evidence="1">
    <location>
        <begin position="1"/>
        <end position="47"/>
    </location>
</feature>
<reference evidence="3" key="1">
    <citation type="journal article" date="2015" name="Proc. Natl. Acad. Sci. U.S.A.">
        <title>Genome sequencing of adzuki bean (Vigna angularis) provides insight into high starch and low fat accumulation and domestication.</title>
        <authorList>
            <person name="Yang K."/>
            <person name="Tian Z."/>
            <person name="Chen C."/>
            <person name="Luo L."/>
            <person name="Zhao B."/>
            <person name="Wang Z."/>
            <person name="Yu L."/>
            <person name="Li Y."/>
            <person name="Sun Y."/>
            <person name="Li W."/>
            <person name="Chen Y."/>
            <person name="Li Y."/>
            <person name="Zhang Y."/>
            <person name="Ai D."/>
            <person name="Zhao J."/>
            <person name="Shang C."/>
            <person name="Ma Y."/>
            <person name="Wu B."/>
            <person name="Wang M."/>
            <person name="Gao L."/>
            <person name="Sun D."/>
            <person name="Zhang P."/>
            <person name="Guo F."/>
            <person name="Wang W."/>
            <person name="Li Y."/>
            <person name="Wang J."/>
            <person name="Varshney R.K."/>
            <person name="Wang J."/>
            <person name="Ling H.Q."/>
            <person name="Wan P."/>
        </authorList>
    </citation>
    <scope>NUCLEOTIDE SEQUENCE</scope>
    <source>
        <strain evidence="3">cv. Jingnong 6</strain>
    </source>
</reference>
<organism evidence="2 3">
    <name type="scientific">Phaseolus angularis</name>
    <name type="common">Azuki bean</name>
    <name type="synonym">Vigna angularis</name>
    <dbReference type="NCBI Taxonomy" id="3914"/>
    <lineage>
        <taxon>Eukaryota</taxon>
        <taxon>Viridiplantae</taxon>
        <taxon>Streptophyta</taxon>
        <taxon>Embryophyta</taxon>
        <taxon>Tracheophyta</taxon>
        <taxon>Spermatophyta</taxon>
        <taxon>Magnoliopsida</taxon>
        <taxon>eudicotyledons</taxon>
        <taxon>Gunneridae</taxon>
        <taxon>Pentapetalae</taxon>
        <taxon>rosids</taxon>
        <taxon>fabids</taxon>
        <taxon>Fabales</taxon>
        <taxon>Fabaceae</taxon>
        <taxon>Papilionoideae</taxon>
        <taxon>50 kb inversion clade</taxon>
        <taxon>NPAAA clade</taxon>
        <taxon>indigoferoid/millettioid clade</taxon>
        <taxon>Phaseoleae</taxon>
        <taxon>Vigna</taxon>
    </lineage>
</organism>
<accession>A0A0L9T5L1</accession>
<evidence type="ECO:0000256" key="1">
    <source>
        <dbReference type="SAM" id="MobiDB-lite"/>
    </source>
</evidence>
<evidence type="ECO:0000313" key="3">
    <source>
        <dbReference type="Proteomes" id="UP000053144"/>
    </source>
</evidence>
<dbReference type="Proteomes" id="UP000053144">
    <property type="component" value="Unassembled WGS sequence"/>
</dbReference>